<dbReference type="Gene3D" id="6.10.250.3150">
    <property type="match status" value="1"/>
</dbReference>
<gene>
    <name evidence="3" type="ORF">SY1_22590</name>
</gene>
<dbReference type="KEGG" id="sbr:SY1_22590"/>
<feature type="coiled-coil region" evidence="1">
    <location>
        <begin position="2"/>
        <end position="57"/>
    </location>
</feature>
<reference evidence="4" key="1">
    <citation type="submission" date="2010-03" db="EMBL/GenBank/DDBJ databases">
        <title>The genome sequence of Synergistetes sp. SGP1.</title>
        <authorList>
            <consortium name="metaHIT consortium -- http://www.metahit.eu/"/>
            <person name="Pajon A."/>
            <person name="Turner K."/>
            <person name="Parkhill J."/>
            <person name="Wade W."/>
            <person name="Vartoukian S."/>
        </authorList>
    </citation>
    <scope>NUCLEOTIDE SEQUENCE [LARGE SCALE GENOMIC DNA]</scope>
    <source>
        <strain evidence="4">SGP1</strain>
    </source>
</reference>
<dbReference type="AlphaFoldDB" id="A0AB94IYT3"/>
<evidence type="ECO:0008006" key="5">
    <source>
        <dbReference type="Google" id="ProtNLM"/>
    </source>
</evidence>
<organism evidence="3 4">
    <name type="scientific">Fretibacterium fastidiosum</name>
    <dbReference type="NCBI Taxonomy" id="651822"/>
    <lineage>
        <taxon>Bacteria</taxon>
        <taxon>Thermotogati</taxon>
        <taxon>Synergistota</taxon>
        <taxon>Synergistia</taxon>
        <taxon>Synergistales</taxon>
        <taxon>Aminobacteriaceae</taxon>
        <taxon>Fretibacterium</taxon>
    </lineage>
</organism>
<sequence>MIAIRERERESLSRKIEHYNELALSKMKESRSILGRLMNLRRSALESQARMDFLEKESGRLQGSMAQLNLSIAETSNLLADLLIKLRTRIVDMYKYSSQERLDVLLATRSTHEALIMAYMLRRLANQDQKVVETLARKADELEQSREKLEKSRAQVQRQQTELKKKRDEFAATIQRTNVLLKNVQGEQKKAKAAAQELMSAQQAIGDKIIALMQEKGARGRREERAPAPSPAPPASPGAPAPQKPQRQPQQYTYLANGAVLEWPLQGPIAMAFGSRVHPVFKTKVFNSGIDIRAASGAPVRAAGPGRCCSPAGSGGSARWSSSITVVGSPRFTPTSPLSRSLKGTRSRRGAFWGRWETAGPTRITGCTSRCAAAAGRRTRCAI</sequence>
<dbReference type="EMBL" id="FP929056">
    <property type="protein sequence ID" value="CBL28946.1"/>
    <property type="molecule type" value="Genomic_DNA"/>
</dbReference>
<dbReference type="Gene3D" id="2.70.70.10">
    <property type="entry name" value="Glucose Permease (Domain IIA)"/>
    <property type="match status" value="1"/>
</dbReference>
<feature type="compositionally biased region" description="Pro residues" evidence="2">
    <location>
        <begin position="228"/>
        <end position="243"/>
    </location>
</feature>
<dbReference type="InterPro" id="IPR011055">
    <property type="entry name" value="Dup_hybrid_motif"/>
</dbReference>
<accession>A0AB94IYT3</accession>
<dbReference type="Proteomes" id="UP000008957">
    <property type="component" value="Chromosome"/>
</dbReference>
<proteinExistence type="predicted"/>
<keyword evidence="4" id="KW-1185">Reference proteome</keyword>
<dbReference type="SUPFAM" id="SSF51261">
    <property type="entry name" value="Duplicated hybrid motif"/>
    <property type="match status" value="1"/>
</dbReference>
<evidence type="ECO:0000313" key="4">
    <source>
        <dbReference type="Proteomes" id="UP000008957"/>
    </source>
</evidence>
<reference evidence="3 4" key="2">
    <citation type="submission" date="2010-03" db="EMBL/GenBank/DDBJ databases">
        <authorList>
            <person name="Pajon A."/>
        </authorList>
    </citation>
    <scope>NUCLEOTIDE SEQUENCE [LARGE SCALE GENOMIC DNA]</scope>
    <source>
        <strain evidence="3 4">SGP1</strain>
    </source>
</reference>
<evidence type="ECO:0000313" key="3">
    <source>
        <dbReference type="EMBL" id="CBL28946.1"/>
    </source>
</evidence>
<protein>
    <recommendedName>
        <fullName evidence="5">Membrane-bound metallopeptidase</fullName>
    </recommendedName>
</protein>
<evidence type="ECO:0000256" key="1">
    <source>
        <dbReference type="SAM" id="Coils"/>
    </source>
</evidence>
<name>A0AB94IYT3_9BACT</name>
<feature type="region of interest" description="Disordered" evidence="2">
    <location>
        <begin position="216"/>
        <end position="248"/>
    </location>
</feature>
<feature type="compositionally biased region" description="Basic and acidic residues" evidence="2">
    <location>
        <begin position="216"/>
        <end position="226"/>
    </location>
</feature>
<keyword evidence="1" id="KW-0175">Coiled coil</keyword>
<feature type="coiled-coil region" evidence="1">
    <location>
        <begin position="125"/>
        <end position="204"/>
    </location>
</feature>
<evidence type="ECO:0000256" key="2">
    <source>
        <dbReference type="SAM" id="MobiDB-lite"/>
    </source>
</evidence>